<dbReference type="GO" id="GO:0016887">
    <property type="term" value="F:ATP hydrolysis activity"/>
    <property type="evidence" value="ECO:0007669"/>
    <property type="project" value="InterPro"/>
</dbReference>
<dbReference type="InterPro" id="IPR027417">
    <property type="entry name" value="P-loop_NTPase"/>
</dbReference>
<dbReference type="SUPFAM" id="SSF52540">
    <property type="entry name" value="P-loop containing nucleoside triphosphate hydrolases"/>
    <property type="match status" value="1"/>
</dbReference>
<evidence type="ECO:0000259" key="1">
    <source>
        <dbReference type="Pfam" id="PF00004"/>
    </source>
</evidence>
<dbReference type="PANTHER" id="PTHR46411">
    <property type="entry name" value="FAMILY ATPASE, PUTATIVE-RELATED"/>
    <property type="match status" value="1"/>
</dbReference>
<organism evidence="2 3">
    <name type="scientific">Clonostachys chloroleuca</name>
    <dbReference type="NCBI Taxonomy" id="1926264"/>
    <lineage>
        <taxon>Eukaryota</taxon>
        <taxon>Fungi</taxon>
        <taxon>Dikarya</taxon>
        <taxon>Ascomycota</taxon>
        <taxon>Pezizomycotina</taxon>
        <taxon>Sordariomycetes</taxon>
        <taxon>Hypocreomycetidae</taxon>
        <taxon>Hypocreales</taxon>
        <taxon>Bionectriaceae</taxon>
        <taxon>Clonostachys</taxon>
    </lineage>
</organism>
<dbReference type="Gene3D" id="3.40.50.300">
    <property type="entry name" value="P-loop containing nucleotide triphosphate hydrolases"/>
    <property type="match status" value="1"/>
</dbReference>
<dbReference type="EMBL" id="CABFNP030000549">
    <property type="protein sequence ID" value="CAI6042691.1"/>
    <property type="molecule type" value="Genomic_DNA"/>
</dbReference>
<dbReference type="PANTHER" id="PTHR46411:SF3">
    <property type="entry name" value="AAA+ ATPASE DOMAIN-CONTAINING PROTEIN"/>
    <property type="match status" value="1"/>
</dbReference>
<dbReference type="Proteomes" id="UP001160390">
    <property type="component" value="Unassembled WGS sequence"/>
</dbReference>
<dbReference type="GO" id="GO:0005524">
    <property type="term" value="F:ATP binding"/>
    <property type="evidence" value="ECO:0007669"/>
    <property type="project" value="InterPro"/>
</dbReference>
<evidence type="ECO:0000313" key="2">
    <source>
        <dbReference type="EMBL" id="CAI6042691.1"/>
    </source>
</evidence>
<keyword evidence="3" id="KW-1185">Reference proteome</keyword>
<feature type="non-terminal residue" evidence="2">
    <location>
        <position position="1"/>
    </location>
</feature>
<feature type="domain" description="ATPase AAA-type core" evidence="1">
    <location>
        <begin position="63"/>
        <end position="140"/>
    </location>
</feature>
<protein>
    <recommendedName>
        <fullName evidence="1">ATPase AAA-type core domain-containing protein</fullName>
    </recommendedName>
</protein>
<evidence type="ECO:0000313" key="3">
    <source>
        <dbReference type="Proteomes" id="UP001160390"/>
    </source>
</evidence>
<comment type="caution">
    <text evidence="2">The sequence shown here is derived from an EMBL/GenBank/DDBJ whole genome shotgun (WGS) entry which is preliminary data.</text>
</comment>
<sequence>AHADNGVVSQLSKIVFNEDPFKSLQFPTDKKEFIRRLVEGFKSDRNNSYDDVVDGKGKGLIFLLYGPPGLGKALTTESIAEVAQRPLYHVSTGEPSTRVSSLERELLEIFEMGARWDAVVLLDEADVLMSRRTADNLERNSVVAVKNRIHVTIEYVELDAMSRTNIWRDHLDRALKTNTKPSTWTDEMYMVLGRLALNGRDIKNYVRTAHAFTTASTRL</sequence>
<name>A0AA35LRK6_9HYPO</name>
<dbReference type="Pfam" id="PF00004">
    <property type="entry name" value="AAA"/>
    <property type="match status" value="1"/>
</dbReference>
<gene>
    <name evidence="2" type="ORF">CCHLO57077_00017245</name>
</gene>
<reference evidence="2" key="1">
    <citation type="submission" date="2023-01" db="EMBL/GenBank/DDBJ databases">
        <authorList>
            <person name="Piombo E."/>
        </authorList>
    </citation>
    <scope>NUCLEOTIDE SEQUENCE</scope>
</reference>
<accession>A0AA35LRK6</accession>
<proteinExistence type="predicted"/>
<dbReference type="InterPro" id="IPR003959">
    <property type="entry name" value="ATPase_AAA_core"/>
</dbReference>
<dbReference type="AlphaFoldDB" id="A0AA35LRK6"/>